<proteinExistence type="predicted"/>
<sequence>MLKRVTSRDFRRYMFKDCRWPEQHIAIYNAIFSLPMLAVEQDDIDALHSIFTAATSFNAESKKFAVLLQLVTNKYAAKFTQGQLQSMHAQASCITTFLKKSILVALEKAMTKASA</sequence>
<dbReference type="EMBL" id="JAMZIH010001652">
    <property type="protein sequence ID" value="KAJ1678003.1"/>
    <property type="molecule type" value="Genomic_DNA"/>
</dbReference>
<evidence type="ECO:0000313" key="1">
    <source>
        <dbReference type="EMBL" id="KAJ1678003.1"/>
    </source>
</evidence>
<reference evidence="1" key="1">
    <citation type="submission" date="2022-06" db="EMBL/GenBank/DDBJ databases">
        <title>Phylogenomic reconstructions and comparative analyses of Kickxellomycotina fungi.</title>
        <authorList>
            <person name="Reynolds N.K."/>
            <person name="Stajich J.E."/>
            <person name="Barry K."/>
            <person name="Grigoriev I.V."/>
            <person name="Crous P."/>
            <person name="Smith M.E."/>
        </authorList>
    </citation>
    <scope>NUCLEOTIDE SEQUENCE</scope>
    <source>
        <strain evidence="1">RSA 2271</strain>
    </source>
</reference>
<keyword evidence="2" id="KW-1185">Reference proteome</keyword>
<gene>
    <name evidence="1" type="ORF">EV182_004983</name>
</gene>
<accession>A0ACC1HQG8</accession>
<evidence type="ECO:0000313" key="2">
    <source>
        <dbReference type="Proteomes" id="UP001145114"/>
    </source>
</evidence>
<organism evidence="1 2">
    <name type="scientific">Spiromyces aspiralis</name>
    <dbReference type="NCBI Taxonomy" id="68401"/>
    <lineage>
        <taxon>Eukaryota</taxon>
        <taxon>Fungi</taxon>
        <taxon>Fungi incertae sedis</taxon>
        <taxon>Zoopagomycota</taxon>
        <taxon>Kickxellomycotina</taxon>
        <taxon>Kickxellomycetes</taxon>
        <taxon>Kickxellales</taxon>
        <taxon>Kickxellaceae</taxon>
        <taxon>Spiromyces</taxon>
    </lineage>
</organism>
<dbReference type="Proteomes" id="UP001145114">
    <property type="component" value="Unassembled WGS sequence"/>
</dbReference>
<protein>
    <submittedName>
        <fullName evidence="1">Uncharacterized protein</fullName>
    </submittedName>
</protein>
<comment type="caution">
    <text evidence="1">The sequence shown here is derived from an EMBL/GenBank/DDBJ whole genome shotgun (WGS) entry which is preliminary data.</text>
</comment>
<name>A0ACC1HQG8_9FUNG</name>